<dbReference type="Proteomes" id="UP000821853">
    <property type="component" value="Chromosome 4"/>
</dbReference>
<feature type="compositionally biased region" description="Low complexity" evidence="2">
    <location>
        <begin position="101"/>
        <end position="129"/>
    </location>
</feature>
<feature type="compositionally biased region" description="Polar residues" evidence="2">
    <location>
        <begin position="130"/>
        <end position="141"/>
    </location>
</feature>
<proteinExistence type="predicted"/>
<evidence type="ECO:0000313" key="4">
    <source>
        <dbReference type="Proteomes" id="UP000821853"/>
    </source>
</evidence>
<sequence length="269" mass="28873">MLNRNLQQQNRAYKTRLETEVAALLQQKAELEARLKAQESLNQELMSVLEKERSLNQELTSAVGHHENKLYALQSEGKHKDLLVQALSSKVSQDIALAASTTAGSSSHSHPQQPQATSGGTSTAGSSSADSGVQVSMSCNRSRGEEVSVSSVASQVSPQAISAELDQTLQHLTSQINEKNAAVLEAKRLLRSTTNELHKLTKLAEQRAEHLRRLQSRMQSSSTAASTPGGYEYKGSSSNGSASHARMGSAGFVPHTGPPSFSKPCGRRI</sequence>
<dbReference type="EMBL" id="JABSTR010000006">
    <property type="protein sequence ID" value="KAH9373569.1"/>
    <property type="molecule type" value="Genomic_DNA"/>
</dbReference>
<feature type="coiled-coil region" evidence="1">
    <location>
        <begin position="14"/>
        <end position="58"/>
    </location>
</feature>
<comment type="caution">
    <text evidence="3">The sequence shown here is derived from an EMBL/GenBank/DDBJ whole genome shotgun (WGS) entry which is preliminary data.</text>
</comment>
<evidence type="ECO:0000256" key="1">
    <source>
        <dbReference type="SAM" id="Coils"/>
    </source>
</evidence>
<keyword evidence="1" id="KW-0175">Coiled coil</keyword>
<gene>
    <name evidence="3" type="ORF">HPB48_014834</name>
</gene>
<reference evidence="3 4" key="1">
    <citation type="journal article" date="2020" name="Cell">
        <title>Large-Scale Comparative Analyses of Tick Genomes Elucidate Their Genetic Diversity and Vector Capacities.</title>
        <authorList>
            <consortium name="Tick Genome and Microbiome Consortium (TIGMIC)"/>
            <person name="Jia N."/>
            <person name="Wang J."/>
            <person name="Shi W."/>
            <person name="Du L."/>
            <person name="Sun Y."/>
            <person name="Zhan W."/>
            <person name="Jiang J.F."/>
            <person name="Wang Q."/>
            <person name="Zhang B."/>
            <person name="Ji P."/>
            <person name="Bell-Sakyi L."/>
            <person name="Cui X.M."/>
            <person name="Yuan T.T."/>
            <person name="Jiang B.G."/>
            <person name="Yang W.F."/>
            <person name="Lam T.T."/>
            <person name="Chang Q.C."/>
            <person name="Ding S.J."/>
            <person name="Wang X.J."/>
            <person name="Zhu J.G."/>
            <person name="Ruan X.D."/>
            <person name="Zhao L."/>
            <person name="Wei J.T."/>
            <person name="Ye R.Z."/>
            <person name="Que T.C."/>
            <person name="Du C.H."/>
            <person name="Zhou Y.H."/>
            <person name="Cheng J.X."/>
            <person name="Dai P.F."/>
            <person name="Guo W.B."/>
            <person name="Han X.H."/>
            <person name="Huang E.J."/>
            <person name="Li L.F."/>
            <person name="Wei W."/>
            <person name="Gao Y.C."/>
            <person name="Liu J.Z."/>
            <person name="Shao H.Z."/>
            <person name="Wang X."/>
            <person name="Wang C.C."/>
            <person name="Yang T.C."/>
            <person name="Huo Q.B."/>
            <person name="Li W."/>
            <person name="Chen H.Y."/>
            <person name="Chen S.E."/>
            <person name="Zhou L.G."/>
            <person name="Ni X.B."/>
            <person name="Tian J.H."/>
            <person name="Sheng Y."/>
            <person name="Liu T."/>
            <person name="Pan Y.S."/>
            <person name="Xia L.Y."/>
            <person name="Li J."/>
            <person name="Zhao F."/>
            <person name="Cao W.C."/>
        </authorList>
    </citation>
    <scope>NUCLEOTIDE SEQUENCE [LARGE SCALE GENOMIC DNA]</scope>
    <source>
        <strain evidence="3">HaeL-2018</strain>
    </source>
</reference>
<feature type="region of interest" description="Disordered" evidence="2">
    <location>
        <begin position="214"/>
        <end position="269"/>
    </location>
</feature>
<dbReference type="AlphaFoldDB" id="A0A9J6GFJ9"/>
<evidence type="ECO:0000313" key="3">
    <source>
        <dbReference type="EMBL" id="KAH9373569.1"/>
    </source>
</evidence>
<accession>A0A9J6GFJ9</accession>
<name>A0A9J6GFJ9_HAELO</name>
<feature type="region of interest" description="Disordered" evidence="2">
    <location>
        <begin position="101"/>
        <end position="142"/>
    </location>
</feature>
<dbReference type="OrthoDB" id="6501047at2759"/>
<evidence type="ECO:0000256" key="2">
    <source>
        <dbReference type="SAM" id="MobiDB-lite"/>
    </source>
</evidence>
<dbReference type="VEuPathDB" id="VectorBase:HLOH_045673"/>
<protein>
    <submittedName>
        <fullName evidence="3">Uncharacterized protein</fullName>
    </submittedName>
</protein>
<keyword evidence="4" id="KW-1185">Reference proteome</keyword>
<organism evidence="3 4">
    <name type="scientific">Haemaphysalis longicornis</name>
    <name type="common">Bush tick</name>
    <dbReference type="NCBI Taxonomy" id="44386"/>
    <lineage>
        <taxon>Eukaryota</taxon>
        <taxon>Metazoa</taxon>
        <taxon>Ecdysozoa</taxon>
        <taxon>Arthropoda</taxon>
        <taxon>Chelicerata</taxon>
        <taxon>Arachnida</taxon>
        <taxon>Acari</taxon>
        <taxon>Parasitiformes</taxon>
        <taxon>Ixodida</taxon>
        <taxon>Ixodoidea</taxon>
        <taxon>Ixodidae</taxon>
        <taxon>Haemaphysalinae</taxon>
        <taxon>Haemaphysalis</taxon>
    </lineage>
</organism>